<organism evidence="1 2">
    <name type="scientific">Camellia lanceoleosa</name>
    <dbReference type="NCBI Taxonomy" id="1840588"/>
    <lineage>
        <taxon>Eukaryota</taxon>
        <taxon>Viridiplantae</taxon>
        <taxon>Streptophyta</taxon>
        <taxon>Embryophyta</taxon>
        <taxon>Tracheophyta</taxon>
        <taxon>Spermatophyta</taxon>
        <taxon>Magnoliopsida</taxon>
        <taxon>eudicotyledons</taxon>
        <taxon>Gunneridae</taxon>
        <taxon>Pentapetalae</taxon>
        <taxon>asterids</taxon>
        <taxon>Ericales</taxon>
        <taxon>Theaceae</taxon>
        <taxon>Camellia</taxon>
    </lineage>
</organism>
<evidence type="ECO:0000313" key="2">
    <source>
        <dbReference type="Proteomes" id="UP001060215"/>
    </source>
</evidence>
<evidence type="ECO:0000313" key="1">
    <source>
        <dbReference type="EMBL" id="KAI8008465.1"/>
    </source>
</evidence>
<dbReference type="Proteomes" id="UP001060215">
    <property type="component" value="Chromosome 7"/>
</dbReference>
<comment type="caution">
    <text evidence="1">The sequence shown here is derived from an EMBL/GenBank/DDBJ whole genome shotgun (WGS) entry which is preliminary data.</text>
</comment>
<proteinExistence type="predicted"/>
<name>A0ACC0H5N6_9ERIC</name>
<keyword evidence="2" id="KW-1185">Reference proteome</keyword>
<protein>
    <submittedName>
        <fullName evidence="1">Transcription factor GTE4</fullName>
    </submittedName>
</protein>
<dbReference type="EMBL" id="CM045764">
    <property type="protein sequence ID" value="KAI8008465.1"/>
    <property type="molecule type" value="Genomic_DNA"/>
</dbReference>
<reference evidence="1 2" key="1">
    <citation type="journal article" date="2022" name="Plant J.">
        <title>Chromosome-level genome of Camellia lanceoleosa provides a valuable resource for understanding genome evolution and self-incompatibility.</title>
        <authorList>
            <person name="Gong W."/>
            <person name="Xiao S."/>
            <person name="Wang L."/>
            <person name="Liao Z."/>
            <person name="Chang Y."/>
            <person name="Mo W."/>
            <person name="Hu G."/>
            <person name="Li W."/>
            <person name="Zhao G."/>
            <person name="Zhu H."/>
            <person name="Hu X."/>
            <person name="Ji K."/>
            <person name="Xiang X."/>
            <person name="Song Q."/>
            <person name="Yuan D."/>
            <person name="Jin S."/>
            <person name="Zhang L."/>
        </authorList>
    </citation>
    <scope>NUCLEOTIDE SEQUENCE [LARGE SCALE GENOMIC DNA]</scope>
    <source>
        <strain evidence="1">SQ_2022a</strain>
    </source>
</reference>
<sequence>MASGTFGAGESRERLRWVDSNKVYKRKFHNKGLKTATATATANTNPATDNGNNVNTVAAADNNDTVPQQSSQTLATEDANSCQQQLTLSRLDVVSDVSSSQNRPSQVTAPNGFEPPNGNGAGKPIITKVENRVRIDLEAAREKNEIGTLKRKLVNELDQVRGLVKELEAKEVQLSGYSLAVVGGGGGGGYSHSQYSGNDGRVLARVNSEVGSVGHHDSRPFQQLRVSVMENNHGVGEFIEKEKRTPKANQYYRNSEFLLGKDRLPPAESNKKLKSNGGKKHGREMGYGFSMDKYTSQALKSCNNLLARLMKHKHGWVFNTPVDAKALGLHDYHIIINHPMDLGTVKSRLSKNWYKSPREFAEDVRLTFRNAMTYNPKGQDVHLMAEELSNIFEEKWAAIESEYNLDWRYELVHDVGLPTPTSRKVHPPPPPLLQIPDVRSLERAESVTGKLKPHAPVARTPVPKKPKAKDLHKRDMTYEEKQRLSTNLQSLPTEKLDNIVQIIKKRNSALSQHDDEIEVDIDSVDAETLWELDRFVTNYKKSLSKIKRKAEIALQARAEAATGVPGMNPAPASAQAPKESKIGEQNAATSSPAQGERKGDNVSRSSSSSSSSSDSGSSSSDSDSDSTSASGSDAGHSPRT</sequence>
<accession>A0ACC0H5N6</accession>
<gene>
    <name evidence="1" type="ORF">LOK49_LG07G03095</name>
</gene>